<dbReference type="PROSITE" id="PS00396">
    <property type="entry name" value="TOPO_IA_1"/>
    <property type="match status" value="1"/>
</dbReference>
<dbReference type="Gene3D" id="1.10.290.10">
    <property type="entry name" value="Topoisomerase I, domain 4"/>
    <property type="match status" value="1"/>
</dbReference>
<dbReference type="Pfam" id="PF01751">
    <property type="entry name" value="Toprim"/>
    <property type="match status" value="1"/>
</dbReference>
<proteinExistence type="inferred from homology"/>
<feature type="site" description="Interaction with DNA" evidence="10">
    <location>
        <position position="501"/>
    </location>
</feature>
<comment type="catalytic activity">
    <reaction evidence="1 10">
        <text>ATP-independent breakage of single-stranded DNA, followed by passage and rejoining.</text>
        <dbReference type="EC" id="5.6.2.1"/>
    </reaction>
</comment>
<evidence type="ECO:0000256" key="7">
    <source>
        <dbReference type="ARBA" id="ARBA00023029"/>
    </source>
</evidence>
<keyword evidence="4" id="KW-0863">Zinc-finger</keyword>
<evidence type="ECO:0000259" key="12">
    <source>
        <dbReference type="PROSITE" id="PS52039"/>
    </source>
</evidence>
<dbReference type="InterPro" id="IPR034149">
    <property type="entry name" value="TOPRIM_TopoI"/>
</dbReference>
<dbReference type="AlphaFoldDB" id="A0A1F4T6N8"/>
<feature type="domain" description="Toprim" evidence="11">
    <location>
        <begin position="3"/>
        <end position="113"/>
    </location>
</feature>
<keyword evidence="7 10" id="KW-0799">Topoisomerase</keyword>
<dbReference type="InterPro" id="IPR003602">
    <property type="entry name" value="Topo_IA_DNA-bd_dom"/>
</dbReference>
<dbReference type="CDD" id="cd03363">
    <property type="entry name" value="TOPRIM_TopoIA_TopoI"/>
    <property type="match status" value="1"/>
</dbReference>
<dbReference type="GO" id="GO:0003677">
    <property type="term" value="F:DNA binding"/>
    <property type="evidence" value="ECO:0007669"/>
    <property type="project" value="UniProtKB-KW"/>
</dbReference>
<dbReference type="SMART" id="SM00436">
    <property type="entry name" value="TOP1Bc"/>
    <property type="match status" value="1"/>
</dbReference>
<feature type="site" description="Interaction with DNA" evidence="10">
    <location>
        <position position="33"/>
    </location>
</feature>
<keyword evidence="8 10" id="KW-0238">DNA-binding</keyword>
<feature type="active site" description="O-(5'-phospho-DNA)-tyrosine intermediate" evidence="10">
    <location>
        <position position="310"/>
    </location>
</feature>
<dbReference type="CDD" id="cd00186">
    <property type="entry name" value="TOP1Ac"/>
    <property type="match status" value="1"/>
</dbReference>
<evidence type="ECO:0000256" key="10">
    <source>
        <dbReference type="HAMAP-Rule" id="MF_00952"/>
    </source>
</evidence>
<dbReference type="SMART" id="SM00493">
    <property type="entry name" value="TOPRIM"/>
    <property type="match status" value="1"/>
</dbReference>
<dbReference type="InterPro" id="IPR003601">
    <property type="entry name" value="Topo_IA_2"/>
</dbReference>
<evidence type="ECO:0000313" key="14">
    <source>
        <dbReference type="Proteomes" id="UP000178602"/>
    </source>
</evidence>
<dbReference type="EMBL" id="MEUG01000001">
    <property type="protein sequence ID" value="OGC28388.1"/>
    <property type="molecule type" value="Genomic_DNA"/>
</dbReference>
<comment type="similarity">
    <text evidence="2 10">Belongs to the type IA topoisomerase family.</text>
</comment>
<protein>
    <recommendedName>
        <fullName evidence="10">DNA topoisomerase 1</fullName>
        <ecNumber evidence="10">5.6.2.1</ecNumber>
    </recommendedName>
    <alternativeName>
        <fullName evidence="10">DNA topoisomerase I</fullName>
    </alternativeName>
</protein>
<dbReference type="InterPro" id="IPR028612">
    <property type="entry name" value="Topoisom_1_IA"/>
</dbReference>
<gene>
    <name evidence="10" type="primary">topA</name>
    <name evidence="13" type="ORF">A3K49_05355</name>
</gene>
<evidence type="ECO:0000256" key="6">
    <source>
        <dbReference type="ARBA" id="ARBA00022842"/>
    </source>
</evidence>
<dbReference type="PANTHER" id="PTHR42785:SF1">
    <property type="entry name" value="DNA TOPOISOMERASE"/>
    <property type="match status" value="1"/>
</dbReference>
<keyword evidence="3" id="KW-0479">Metal-binding</keyword>
<dbReference type="EC" id="5.6.2.1" evidence="10"/>
<dbReference type="Gene3D" id="3.30.65.10">
    <property type="entry name" value="Bacterial Topoisomerase I, domain 1"/>
    <property type="match status" value="3"/>
</dbReference>
<feature type="site" description="Interaction with DNA" evidence="10">
    <location>
        <position position="142"/>
    </location>
</feature>
<evidence type="ECO:0000259" key="11">
    <source>
        <dbReference type="PROSITE" id="PS50880"/>
    </source>
</evidence>
<dbReference type="InterPro" id="IPR023405">
    <property type="entry name" value="Topo_IA_core_domain"/>
</dbReference>
<dbReference type="Gene3D" id="3.40.50.140">
    <property type="match status" value="1"/>
</dbReference>
<dbReference type="PRINTS" id="PR00417">
    <property type="entry name" value="PRTPISMRASEI"/>
</dbReference>
<evidence type="ECO:0000313" key="13">
    <source>
        <dbReference type="EMBL" id="OGC28388.1"/>
    </source>
</evidence>
<dbReference type="SUPFAM" id="SSF57783">
    <property type="entry name" value="Zinc beta-ribbon"/>
    <property type="match status" value="2"/>
</dbReference>
<dbReference type="InterPro" id="IPR013826">
    <property type="entry name" value="Topo_IA_cen_sub3"/>
</dbReference>
<dbReference type="Gene3D" id="2.70.20.10">
    <property type="entry name" value="Topoisomerase I, domain 3"/>
    <property type="match status" value="1"/>
</dbReference>
<dbReference type="InterPro" id="IPR013824">
    <property type="entry name" value="Topo_IA_cen_sub1"/>
</dbReference>
<dbReference type="Gene3D" id="1.10.460.10">
    <property type="entry name" value="Topoisomerase I, domain 2"/>
    <property type="match status" value="1"/>
</dbReference>
<dbReference type="GO" id="GO:0003917">
    <property type="term" value="F:DNA topoisomerase type I (single strand cut, ATP-independent) activity"/>
    <property type="evidence" value="ECO:0007669"/>
    <property type="project" value="UniProtKB-UniRule"/>
</dbReference>
<evidence type="ECO:0000256" key="4">
    <source>
        <dbReference type="ARBA" id="ARBA00022771"/>
    </source>
</evidence>
<organism evidence="13 14">
    <name type="scientific">candidate division WOR-1 bacterium RIFOXYC12_FULL_54_18</name>
    <dbReference type="NCBI Taxonomy" id="1802584"/>
    <lineage>
        <taxon>Bacteria</taxon>
        <taxon>Bacillati</taxon>
        <taxon>Saganbacteria</taxon>
    </lineage>
</organism>
<dbReference type="InterPro" id="IPR013497">
    <property type="entry name" value="Topo_IA_cen"/>
</dbReference>
<dbReference type="InterPro" id="IPR005733">
    <property type="entry name" value="TopoI_bac-type"/>
</dbReference>
<reference evidence="13 14" key="1">
    <citation type="journal article" date="2016" name="Nat. Commun.">
        <title>Thousands of microbial genomes shed light on interconnected biogeochemical processes in an aquifer system.</title>
        <authorList>
            <person name="Anantharaman K."/>
            <person name="Brown C.T."/>
            <person name="Hug L.A."/>
            <person name="Sharon I."/>
            <person name="Castelle C.J."/>
            <person name="Probst A.J."/>
            <person name="Thomas B.C."/>
            <person name="Singh A."/>
            <person name="Wilkins M.J."/>
            <person name="Karaoz U."/>
            <person name="Brodie E.L."/>
            <person name="Williams K.H."/>
            <person name="Hubbard S.S."/>
            <person name="Banfield J.F."/>
        </authorList>
    </citation>
    <scope>NUCLEOTIDE SEQUENCE [LARGE SCALE GENOMIC DNA]</scope>
</reference>
<evidence type="ECO:0000256" key="8">
    <source>
        <dbReference type="ARBA" id="ARBA00023125"/>
    </source>
</evidence>
<feature type="site" description="Interaction with DNA" evidence="10">
    <location>
        <position position="154"/>
    </location>
</feature>
<feature type="site" description="Interaction with DNA" evidence="10">
    <location>
        <position position="138"/>
    </location>
</feature>
<dbReference type="InterPro" id="IPR023406">
    <property type="entry name" value="Topo_IA_AS"/>
</dbReference>
<dbReference type="Pfam" id="PF01396">
    <property type="entry name" value="Zn_ribbon_Top1"/>
    <property type="match status" value="3"/>
</dbReference>
<dbReference type="GO" id="GO:0008270">
    <property type="term" value="F:zinc ion binding"/>
    <property type="evidence" value="ECO:0007669"/>
    <property type="project" value="UniProtKB-KW"/>
</dbReference>
<dbReference type="InterPro" id="IPR013498">
    <property type="entry name" value="Topo_IA_Znf"/>
</dbReference>
<dbReference type="Pfam" id="PF01131">
    <property type="entry name" value="Topoisom_bac"/>
    <property type="match status" value="1"/>
</dbReference>
<evidence type="ECO:0000256" key="2">
    <source>
        <dbReference type="ARBA" id="ARBA00009446"/>
    </source>
</evidence>
<dbReference type="PANTHER" id="PTHR42785">
    <property type="entry name" value="DNA TOPOISOMERASE, TYPE IA, CORE"/>
    <property type="match status" value="1"/>
</dbReference>
<accession>A0A1F4T6N8</accession>
<evidence type="ECO:0000256" key="9">
    <source>
        <dbReference type="ARBA" id="ARBA00023235"/>
    </source>
</evidence>
<feature type="site" description="Interaction with DNA" evidence="10">
    <location>
        <position position="147"/>
    </location>
</feature>
<comment type="subunit">
    <text evidence="10">Monomer.</text>
</comment>
<feature type="site" description="Interaction with DNA" evidence="10">
    <location>
        <position position="139"/>
    </location>
</feature>
<dbReference type="GO" id="GO:0005694">
    <property type="term" value="C:chromosome"/>
    <property type="evidence" value="ECO:0007669"/>
    <property type="project" value="InterPro"/>
</dbReference>
<feature type="site" description="Interaction with DNA" evidence="10">
    <location>
        <position position="312"/>
    </location>
</feature>
<comment type="function">
    <text evidence="10">Releases the supercoiling and torsional tension of DNA, which is introduced during the DNA replication and transcription, by transiently cleaving and rejoining one strand of the DNA duplex. Introduces a single-strand break via transesterification at a target site in duplex DNA. The scissile phosphodiester is attacked by the catalytic tyrosine of the enzyme, resulting in the formation of a DNA-(5'-phosphotyrosyl)-enzyme intermediate and the expulsion of a 3'-OH DNA strand. The free DNA strand then undergoes passage around the unbroken strand, thus removing DNA supercoils. Finally, in the religation step, the DNA 3'-OH attacks the covalent intermediate to expel the active-site tyrosine and restore the DNA phosphodiester backbone.</text>
</comment>
<comment type="caution">
    <text evidence="13">The sequence shown here is derived from an EMBL/GenBank/DDBJ whole genome shotgun (WGS) entry which is preliminary data.</text>
</comment>
<evidence type="ECO:0000256" key="1">
    <source>
        <dbReference type="ARBA" id="ARBA00000213"/>
    </source>
</evidence>
<feature type="region of interest" description="Interaction with DNA" evidence="10">
    <location>
        <begin position="162"/>
        <end position="167"/>
    </location>
</feature>
<dbReference type="GO" id="GO:0006265">
    <property type="term" value="P:DNA topological change"/>
    <property type="evidence" value="ECO:0007669"/>
    <property type="project" value="UniProtKB-UniRule"/>
</dbReference>
<keyword evidence="6" id="KW-0460">Magnesium</keyword>
<evidence type="ECO:0000256" key="3">
    <source>
        <dbReference type="ARBA" id="ARBA00022723"/>
    </source>
</evidence>
<dbReference type="SUPFAM" id="SSF56712">
    <property type="entry name" value="Prokaryotic type I DNA topoisomerase"/>
    <property type="match status" value="1"/>
</dbReference>
<dbReference type="InterPro" id="IPR006171">
    <property type="entry name" value="TOPRIM_dom"/>
</dbReference>
<dbReference type="PROSITE" id="PS50880">
    <property type="entry name" value="TOPRIM"/>
    <property type="match status" value="1"/>
</dbReference>
<keyword evidence="5" id="KW-0862">Zinc</keyword>
<dbReference type="InterPro" id="IPR000380">
    <property type="entry name" value="Topo_IA"/>
</dbReference>
<evidence type="ECO:0000256" key="5">
    <source>
        <dbReference type="ARBA" id="ARBA00022833"/>
    </source>
</evidence>
<sequence length="725" mass="82108">MAKNLVIVESPAKARTLGKFLGKEYEVKASGGHIRDLPPKSLGVKVDHDFEPNYKIIKGKENIVKELKKEAAKAKMIYLAPDPDREGEAIAWHLNAILDTAKKTKRIEFHEITKDAVARAIKSPREIDEARVNAQQARRVLDRLVGYKLSPLLWKKVRKGLSAGRVQSVAVRLICEREEEIKKFQALEYWDIIALLATDKEEEFSARLVARGASPLGGRPSSPEKKDNIIPSKEIIDQILKELENASYVVKEVRKKEQNRHPAPPFITSSLQQEAARKLGYSPKKTMLLAQKLYEGEEVEGEGRIGLITYMRTDSVRIADEALKEVRLYVEEAFGGKYLPKEANHYKTKKSAQDAHEAIRPTAIARTPEKLKESLPPDEFRLYELIWKRFVACQMESAVFDQTSVDIAAGEYIFRSTGSVIKFDGFLKLYEESFDEEEEKDGRLPALTEKATLIKREVHPEQHFTQPPPRYTEASLVKELEHKGIGRPSTYAPILSTIQDRGYVEKEGRALKPTEIGMVTNGLLVKHFPEIMDITFTADMEDQLDDIIDNKIEWVDVLKKFYKPFSAALAEAEIKMEKVKKEIMTDELCPKCGNKLVIRQGRYGDFYACSDYPKCTYTKDVEKPEGEGGAPAVEEKCPNCGKPMVVKHGRFGSFLACSDYPTCKTTKPLLRKIGVKCPKDGGDVVMKKTRKGRFFYCCSNYPKCDYAAWQRPTAENKEEVGKENA</sequence>
<dbReference type="Proteomes" id="UP000178602">
    <property type="component" value="Unassembled WGS sequence"/>
</dbReference>
<keyword evidence="9 10" id="KW-0413">Isomerase</keyword>
<feature type="domain" description="Topo IA-type catalytic" evidence="12">
    <location>
        <begin position="128"/>
        <end position="569"/>
    </location>
</feature>
<dbReference type="NCBIfam" id="TIGR01051">
    <property type="entry name" value="topA_bact"/>
    <property type="match status" value="1"/>
</dbReference>
<dbReference type="PROSITE" id="PS52039">
    <property type="entry name" value="TOPO_IA_2"/>
    <property type="match status" value="1"/>
</dbReference>
<dbReference type="HAMAP" id="MF_00952">
    <property type="entry name" value="Topoisom_1_prok"/>
    <property type="match status" value="1"/>
</dbReference>
<dbReference type="InterPro" id="IPR013825">
    <property type="entry name" value="Topo_IA_cen_sub2"/>
</dbReference>
<name>A0A1F4T6N8_UNCSA</name>
<dbReference type="SMART" id="SM00437">
    <property type="entry name" value="TOP1Ac"/>
    <property type="match status" value="1"/>
</dbReference>